<accession>A0A6M5YK74</accession>
<dbReference type="Proteomes" id="UP000503447">
    <property type="component" value="Chromosome"/>
</dbReference>
<name>A0A6M5YK74_9BACT</name>
<protein>
    <submittedName>
        <fullName evidence="1">Uncharacterized protein</fullName>
    </submittedName>
</protein>
<dbReference type="EMBL" id="CP053452">
    <property type="protein sequence ID" value="QJW93740.1"/>
    <property type="molecule type" value="Genomic_DNA"/>
</dbReference>
<evidence type="ECO:0000313" key="2">
    <source>
        <dbReference type="Proteomes" id="UP000503447"/>
    </source>
</evidence>
<evidence type="ECO:0000313" key="1">
    <source>
        <dbReference type="EMBL" id="QJW93740.1"/>
    </source>
</evidence>
<dbReference type="AlphaFoldDB" id="A0A6M5YK74"/>
<sequence length="43" mass="4603">MHLAFATLLAKAQRHEGSFGTMKLSPIAKKLQELIGEPAEAPA</sequence>
<reference evidence="2" key="1">
    <citation type="submission" date="2020-05" db="EMBL/GenBank/DDBJ databases">
        <title>Frigoriglobus tundricola gen. nov., sp. nov., a psychrotolerant cellulolytic planctomycete of the family Gemmataceae with two divergent copies of 16S rRNA gene.</title>
        <authorList>
            <person name="Kulichevskaya I.S."/>
            <person name="Ivanova A.A."/>
            <person name="Naumoff D.G."/>
            <person name="Beletsky A.V."/>
            <person name="Rijpstra W.I.C."/>
            <person name="Sinninghe Damste J.S."/>
            <person name="Mardanov A.V."/>
            <person name="Ravin N.V."/>
            <person name="Dedysh S.N."/>
        </authorList>
    </citation>
    <scope>NUCLEOTIDE SEQUENCE [LARGE SCALE GENOMIC DNA]</scope>
    <source>
        <strain evidence="2">PL17</strain>
    </source>
</reference>
<proteinExistence type="predicted"/>
<keyword evidence="2" id="KW-1185">Reference proteome</keyword>
<dbReference type="KEGG" id="ftj:FTUN_1251"/>
<gene>
    <name evidence="1" type="ORF">FTUN_1251</name>
</gene>
<organism evidence="1 2">
    <name type="scientific">Frigoriglobus tundricola</name>
    <dbReference type="NCBI Taxonomy" id="2774151"/>
    <lineage>
        <taxon>Bacteria</taxon>
        <taxon>Pseudomonadati</taxon>
        <taxon>Planctomycetota</taxon>
        <taxon>Planctomycetia</taxon>
        <taxon>Gemmatales</taxon>
        <taxon>Gemmataceae</taxon>
        <taxon>Frigoriglobus</taxon>
    </lineage>
</organism>